<gene>
    <name evidence="1" type="ORF">EYF80_019269</name>
</gene>
<dbReference type="AlphaFoldDB" id="A0A4Z2HZU2"/>
<comment type="caution">
    <text evidence="1">The sequence shown here is derived from an EMBL/GenBank/DDBJ whole genome shotgun (WGS) entry which is preliminary data.</text>
</comment>
<name>A0A4Z2HZU2_9TELE</name>
<keyword evidence="2" id="KW-1185">Reference proteome</keyword>
<dbReference type="EMBL" id="SRLO01000162">
    <property type="protein sequence ID" value="TNN70534.1"/>
    <property type="molecule type" value="Genomic_DNA"/>
</dbReference>
<accession>A0A4Z2HZU2</accession>
<protein>
    <submittedName>
        <fullName evidence="1">Uncharacterized protein</fullName>
    </submittedName>
</protein>
<reference evidence="1 2" key="1">
    <citation type="submission" date="2019-03" db="EMBL/GenBank/DDBJ databases">
        <title>First draft genome of Liparis tanakae, snailfish: a comprehensive survey of snailfish specific genes.</title>
        <authorList>
            <person name="Kim W."/>
            <person name="Song I."/>
            <person name="Jeong J.-H."/>
            <person name="Kim D."/>
            <person name="Kim S."/>
            <person name="Ryu S."/>
            <person name="Song J.Y."/>
            <person name="Lee S.K."/>
        </authorList>
    </citation>
    <scope>NUCLEOTIDE SEQUENCE [LARGE SCALE GENOMIC DNA]</scope>
    <source>
        <tissue evidence="1">Muscle</tissue>
    </source>
</reference>
<dbReference type="Proteomes" id="UP000314294">
    <property type="component" value="Unassembled WGS sequence"/>
</dbReference>
<sequence>MSCCRARHTPSGLPWMSSDGGLCGALRSGRMIWVWVWCMTLRKKRCCWDVTSIWLLTVPPVTSDPSNRSMRMQVAFCQAPDGAAALIEVGLCLRMRRHGPEAHADPQRLRYLLDERGACIWQSLGRQADWEVKGQGQWLQILGQEGLDGTPRASTNFLFFLIPSVALGLSGLRHQC</sequence>
<proteinExistence type="predicted"/>
<organism evidence="1 2">
    <name type="scientific">Liparis tanakae</name>
    <name type="common">Tanaka's snailfish</name>
    <dbReference type="NCBI Taxonomy" id="230148"/>
    <lineage>
        <taxon>Eukaryota</taxon>
        <taxon>Metazoa</taxon>
        <taxon>Chordata</taxon>
        <taxon>Craniata</taxon>
        <taxon>Vertebrata</taxon>
        <taxon>Euteleostomi</taxon>
        <taxon>Actinopterygii</taxon>
        <taxon>Neopterygii</taxon>
        <taxon>Teleostei</taxon>
        <taxon>Neoteleostei</taxon>
        <taxon>Acanthomorphata</taxon>
        <taxon>Eupercaria</taxon>
        <taxon>Perciformes</taxon>
        <taxon>Cottioidei</taxon>
        <taxon>Cottales</taxon>
        <taxon>Liparidae</taxon>
        <taxon>Liparis</taxon>
    </lineage>
</organism>
<evidence type="ECO:0000313" key="2">
    <source>
        <dbReference type="Proteomes" id="UP000314294"/>
    </source>
</evidence>
<evidence type="ECO:0000313" key="1">
    <source>
        <dbReference type="EMBL" id="TNN70534.1"/>
    </source>
</evidence>